<keyword evidence="4" id="KW-1185">Reference proteome</keyword>
<dbReference type="Proteomes" id="UP000261520">
    <property type="component" value="Unplaced"/>
</dbReference>
<accession>A0A3B4ASI0</accession>
<dbReference type="SUPFAM" id="SSF141255">
    <property type="entry name" value="YccV-like"/>
    <property type="match status" value="1"/>
</dbReference>
<evidence type="ECO:0000259" key="2">
    <source>
        <dbReference type="SMART" id="SM00992"/>
    </source>
</evidence>
<name>A0A3B4ASI0_9GOBI</name>
<dbReference type="Ensembl" id="ENSPMGT00000021403.1">
    <property type="protein sequence ID" value="ENSPMGP00000020083.1"/>
    <property type="gene ID" value="ENSPMGG00000016259.1"/>
</dbReference>
<protein>
    <recommendedName>
        <fullName evidence="2">Hemimethylated DNA-binding domain-containing protein</fullName>
    </recommendedName>
</protein>
<dbReference type="STRING" id="409849.ENSPMGP00000020083"/>
<sequence length="221" mass="25726">MPRVSATALLQVALLLSAVPAQYFISRWYGSTATQRFHATTRLLRIWKDLRSSYLNGTAWTDDDEFLEKRYIYMTNALLHLFSLLNAASKTIRKPRPPYVFLRVGEVVLESKRNMVGVVVSWDPELRAPAEWVDRVYSDFEVSTRNFSHTPHYKVLFNGPGESSLLVAYLPQTQLERVTGMKPNIPTLENYFTHFDGERFVMQPWLRAMFPEDEDTEYSEY</sequence>
<feature type="chain" id="PRO_5017205479" description="Hemimethylated DNA-binding domain-containing protein" evidence="1">
    <location>
        <begin position="22"/>
        <end position="221"/>
    </location>
</feature>
<dbReference type="InterPro" id="IPR053189">
    <property type="entry name" value="Clp_protease_adapter_ClpF"/>
</dbReference>
<dbReference type="AlphaFoldDB" id="A0A3B4ASI0"/>
<organism evidence="3 4">
    <name type="scientific">Periophthalmus magnuspinnatus</name>
    <dbReference type="NCBI Taxonomy" id="409849"/>
    <lineage>
        <taxon>Eukaryota</taxon>
        <taxon>Metazoa</taxon>
        <taxon>Chordata</taxon>
        <taxon>Craniata</taxon>
        <taxon>Vertebrata</taxon>
        <taxon>Euteleostomi</taxon>
        <taxon>Actinopterygii</taxon>
        <taxon>Neopterygii</taxon>
        <taxon>Teleostei</taxon>
        <taxon>Neoteleostei</taxon>
        <taxon>Acanthomorphata</taxon>
        <taxon>Gobiaria</taxon>
        <taxon>Gobiiformes</taxon>
        <taxon>Gobioidei</taxon>
        <taxon>Gobiidae</taxon>
        <taxon>Oxudercinae</taxon>
        <taxon>Periophthalmus</taxon>
    </lineage>
</organism>
<dbReference type="NCBIfam" id="TIGR02097">
    <property type="entry name" value="yccV"/>
    <property type="match status" value="1"/>
</dbReference>
<evidence type="ECO:0000313" key="3">
    <source>
        <dbReference type="Ensembl" id="ENSPMGP00000020083.1"/>
    </source>
</evidence>
<evidence type="ECO:0000313" key="4">
    <source>
        <dbReference type="Proteomes" id="UP000261520"/>
    </source>
</evidence>
<dbReference type="Gene3D" id="2.30.30.390">
    <property type="entry name" value="Hemimethylated DNA-binding domain"/>
    <property type="match status" value="1"/>
</dbReference>
<keyword evidence="1" id="KW-0732">Signal</keyword>
<dbReference type="InterPro" id="IPR011722">
    <property type="entry name" value="Hemimethylated_DNA-bd_dom"/>
</dbReference>
<reference evidence="3" key="2">
    <citation type="submission" date="2025-09" db="UniProtKB">
        <authorList>
            <consortium name="Ensembl"/>
        </authorList>
    </citation>
    <scope>IDENTIFICATION</scope>
</reference>
<proteinExistence type="predicted"/>
<dbReference type="SMART" id="SM00992">
    <property type="entry name" value="YccV-like"/>
    <property type="match status" value="1"/>
</dbReference>
<dbReference type="Pfam" id="PF08755">
    <property type="entry name" value="YccV-like"/>
    <property type="match status" value="1"/>
</dbReference>
<reference evidence="3" key="1">
    <citation type="submission" date="2025-08" db="UniProtKB">
        <authorList>
            <consortium name="Ensembl"/>
        </authorList>
    </citation>
    <scope>IDENTIFICATION</scope>
</reference>
<feature type="signal peptide" evidence="1">
    <location>
        <begin position="1"/>
        <end position="21"/>
    </location>
</feature>
<dbReference type="InterPro" id="IPR036623">
    <property type="entry name" value="Hemimethylated_DNA-bd_sf"/>
</dbReference>
<dbReference type="PANTHER" id="PTHR48439:SF1">
    <property type="entry name" value="HEMIMETHYLATED DNA-BINDING DOMAIN-CONTAINING PROTEIN"/>
    <property type="match status" value="1"/>
</dbReference>
<dbReference type="GO" id="GO:0003677">
    <property type="term" value="F:DNA binding"/>
    <property type="evidence" value="ECO:0007669"/>
    <property type="project" value="InterPro"/>
</dbReference>
<dbReference type="PANTHER" id="PTHR48439">
    <property type="entry name" value="HEMIMETHYLATED DNA-BINDING DOMAIN-CONTAINING PROTEIN"/>
    <property type="match status" value="1"/>
</dbReference>
<evidence type="ECO:0000256" key="1">
    <source>
        <dbReference type="SAM" id="SignalP"/>
    </source>
</evidence>
<feature type="domain" description="Hemimethylated DNA-binding" evidence="2">
    <location>
        <begin position="99"/>
        <end position="203"/>
    </location>
</feature>